<protein>
    <submittedName>
        <fullName evidence="1">Uncharacterized protein</fullName>
    </submittedName>
</protein>
<evidence type="ECO:0000313" key="2">
    <source>
        <dbReference type="Proteomes" id="UP000006000"/>
    </source>
</evidence>
<gene>
    <name evidence="1" type="ORF">EUBVEN_02531</name>
</gene>
<reference evidence="1 2" key="2">
    <citation type="submission" date="2007-04" db="EMBL/GenBank/DDBJ databases">
        <title>Draft genome sequence of Eubacterium ventriosum (ATCC 27560).</title>
        <authorList>
            <person name="Sudarsanam P."/>
            <person name="Ley R."/>
            <person name="Guruge J."/>
            <person name="Turnbaugh P.J."/>
            <person name="Mahowald M."/>
            <person name="Liep D."/>
            <person name="Gordon J."/>
        </authorList>
    </citation>
    <scope>NUCLEOTIDE SEQUENCE [LARGE SCALE GENOMIC DNA]</scope>
    <source>
        <strain evidence="1 2">ATCC 27560</strain>
    </source>
</reference>
<dbReference type="EMBL" id="AAVL02000038">
    <property type="protein sequence ID" value="EDM49885.1"/>
    <property type="molecule type" value="Genomic_DNA"/>
</dbReference>
<sequence length="69" mass="8058">MNRKNERRRWNGMSIFDLEDGDFIFGSGDTGFDSDGHMMNRMSDNMAFDLDTGEIHMVSGWDDDDEDDW</sequence>
<name>A5Z9Y4_9FIRM</name>
<organism evidence="1 2">
    <name type="scientific">Eubacterium ventriosum ATCC 27560</name>
    <dbReference type="NCBI Taxonomy" id="411463"/>
    <lineage>
        <taxon>Bacteria</taxon>
        <taxon>Bacillati</taxon>
        <taxon>Bacillota</taxon>
        <taxon>Clostridia</taxon>
        <taxon>Eubacteriales</taxon>
        <taxon>Eubacteriaceae</taxon>
        <taxon>Eubacterium</taxon>
    </lineage>
</organism>
<dbReference type="AlphaFoldDB" id="A5Z9Y4"/>
<reference evidence="1 2" key="1">
    <citation type="submission" date="2007-03" db="EMBL/GenBank/DDBJ databases">
        <authorList>
            <person name="Fulton L."/>
            <person name="Clifton S."/>
            <person name="Fulton B."/>
            <person name="Xu J."/>
            <person name="Minx P."/>
            <person name="Pepin K.H."/>
            <person name="Johnson M."/>
            <person name="Thiruvilangam P."/>
            <person name="Bhonagiri V."/>
            <person name="Nash W.E."/>
            <person name="Mardis E.R."/>
            <person name="Wilson R.K."/>
        </authorList>
    </citation>
    <scope>NUCLEOTIDE SEQUENCE [LARGE SCALE GENOMIC DNA]</scope>
    <source>
        <strain evidence="1 2">ATCC 27560</strain>
    </source>
</reference>
<dbReference type="Proteomes" id="UP000006000">
    <property type="component" value="Unassembled WGS sequence"/>
</dbReference>
<evidence type="ECO:0000313" key="1">
    <source>
        <dbReference type="EMBL" id="EDM49885.1"/>
    </source>
</evidence>
<comment type="caution">
    <text evidence="1">The sequence shown here is derived from an EMBL/GenBank/DDBJ whole genome shotgun (WGS) entry which is preliminary data.</text>
</comment>
<dbReference type="HOGENOM" id="CLU_209048_0_0_9"/>
<accession>A5Z9Y4</accession>
<proteinExistence type="predicted"/>